<proteinExistence type="predicted"/>
<dbReference type="InterPro" id="IPR050247">
    <property type="entry name" value="Met_Aminopeptidase_Type2"/>
</dbReference>
<feature type="compositionally biased region" description="Basic and acidic residues" evidence="2">
    <location>
        <begin position="26"/>
        <end position="36"/>
    </location>
</feature>
<evidence type="ECO:0000313" key="4">
    <source>
        <dbReference type="Proteomes" id="UP001187471"/>
    </source>
</evidence>
<feature type="region of interest" description="Disordered" evidence="2">
    <location>
        <begin position="150"/>
        <end position="203"/>
    </location>
</feature>
<evidence type="ECO:0000256" key="1">
    <source>
        <dbReference type="ARBA" id="ARBA00022801"/>
    </source>
</evidence>
<organism evidence="3 4">
    <name type="scientific">Escallonia rubra</name>
    <dbReference type="NCBI Taxonomy" id="112253"/>
    <lineage>
        <taxon>Eukaryota</taxon>
        <taxon>Viridiplantae</taxon>
        <taxon>Streptophyta</taxon>
        <taxon>Embryophyta</taxon>
        <taxon>Tracheophyta</taxon>
        <taxon>Spermatophyta</taxon>
        <taxon>Magnoliopsida</taxon>
        <taxon>eudicotyledons</taxon>
        <taxon>Gunneridae</taxon>
        <taxon>Pentapetalae</taxon>
        <taxon>asterids</taxon>
        <taxon>campanulids</taxon>
        <taxon>Escalloniales</taxon>
        <taxon>Escalloniaceae</taxon>
        <taxon>Escallonia</taxon>
    </lineage>
</organism>
<accession>A0AA88U3N9</accession>
<keyword evidence="1" id="KW-0378">Hydrolase</keyword>
<dbReference type="GO" id="GO:0004177">
    <property type="term" value="F:aminopeptidase activity"/>
    <property type="evidence" value="ECO:0007669"/>
    <property type="project" value="TreeGrafter"/>
</dbReference>
<feature type="region of interest" description="Disordered" evidence="2">
    <location>
        <begin position="56"/>
        <end position="80"/>
    </location>
</feature>
<keyword evidence="4" id="KW-1185">Reference proteome</keyword>
<name>A0AA88U3N9_9ASTE</name>
<dbReference type="PANTHER" id="PTHR45777">
    <property type="entry name" value="METHIONINE AMINOPEPTIDASE 2"/>
    <property type="match status" value="1"/>
</dbReference>
<feature type="region of interest" description="Disordered" evidence="2">
    <location>
        <begin position="93"/>
        <end position="113"/>
    </location>
</feature>
<comment type="caution">
    <text evidence="3">The sequence shown here is derived from an EMBL/GenBank/DDBJ whole genome shotgun (WGS) entry which is preliminary data.</text>
</comment>
<reference evidence="3" key="1">
    <citation type="submission" date="2022-12" db="EMBL/GenBank/DDBJ databases">
        <title>Draft genome assemblies for two species of Escallonia (Escalloniales).</title>
        <authorList>
            <person name="Chanderbali A."/>
            <person name="Dervinis C."/>
            <person name="Anghel I."/>
            <person name="Soltis D."/>
            <person name="Soltis P."/>
            <person name="Zapata F."/>
        </authorList>
    </citation>
    <scope>NUCLEOTIDE SEQUENCE</scope>
    <source>
        <strain evidence="3">UCBG92.1500</strain>
        <tissue evidence="3">Leaf</tissue>
    </source>
</reference>
<feature type="compositionally biased region" description="Polar residues" evidence="2">
    <location>
        <begin position="95"/>
        <end position="110"/>
    </location>
</feature>
<evidence type="ECO:0000256" key="2">
    <source>
        <dbReference type="SAM" id="MobiDB-lite"/>
    </source>
</evidence>
<dbReference type="EMBL" id="JAVXUO010003007">
    <property type="protein sequence ID" value="KAK2967486.1"/>
    <property type="molecule type" value="Genomic_DNA"/>
</dbReference>
<feature type="region of interest" description="Disordered" evidence="2">
    <location>
        <begin position="1"/>
        <end position="42"/>
    </location>
</feature>
<dbReference type="PANTHER" id="PTHR45777:SF2">
    <property type="entry name" value="METHIONINE AMINOPEPTIDASE 2"/>
    <property type="match status" value="1"/>
</dbReference>
<feature type="compositionally biased region" description="Polar residues" evidence="2">
    <location>
        <begin position="62"/>
        <end position="72"/>
    </location>
</feature>
<dbReference type="AlphaFoldDB" id="A0AA88U3N9"/>
<dbReference type="Proteomes" id="UP001187471">
    <property type="component" value="Unassembled WGS sequence"/>
</dbReference>
<protein>
    <submittedName>
        <fullName evidence="3">Uncharacterized protein</fullName>
    </submittedName>
</protein>
<gene>
    <name evidence="3" type="ORF">RJ640_023436</name>
</gene>
<dbReference type="GO" id="GO:0008235">
    <property type="term" value="F:metalloexopeptidase activity"/>
    <property type="evidence" value="ECO:0007669"/>
    <property type="project" value="TreeGrafter"/>
</dbReference>
<sequence length="203" mass="23114">MKLTKLFWRGSSSDEESEYSGARSTKKGDMDGESGNRRWPSFLVDNRRTLPIKEILEGSHASEPTPQASRYSRLSAEQKRQYIDNVNTRRMRTNPVANENDNIGAGSSDSGTKRQRIDWTLRAQAITYNFQVVVDAKVLSTVRRNADGVLHKKREAAKKKKKKSKNKKKKEVPEQTDPPTIPVTELFPSGEFPEGEIQQYKDE</sequence>
<feature type="compositionally biased region" description="Basic residues" evidence="2">
    <location>
        <begin position="151"/>
        <end position="170"/>
    </location>
</feature>
<dbReference type="GO" id="GO:0005737">
    <property type="term" value="C:cytoplasm"/>
    <property type="evidence" value="ECO:0007669"/>
    <property type="project" value="TreeGrafter"/>
</dbReference>
<evidence type="ECO:0000313" key="3">
    <source>
        <dbReference type="EMBL" id="KAK2967486.1"/>
    </source>
</evidence>